<evidence type="ECO:0000256" key="4">
    <source>
        <dbReference type="ARBA" id="ARBA00022741"/>
    </source>
</evidence>
<comment type="subcellular location">
    <subcellularLocation>
        <location evidence="1">Cytoplasm</location>
    </subcellularLocation>
</comment>
<evidence type="ECO:0000313" key="9">
    <source>
        <dbReference type="EMBL" id="TDL78474.1"/>
    </source>
</evidence>
<keyword evidence="6" id="KW-0653">Protein transport</keyword>
<evidence type="ECO:0000256" key="3">
    <source>
        <dbReference type="ARBA" id="ARBA00022490"/>
    </source>
</evidence>
<dbReference type="EMBL" id="SNAA01000011">
    <property type="protein sequence ID" value="TDL78474.1"/>
    <property type="molecule type" value="Genomic_DNA"/>
</dbReference>
<dbReference type="Pfam" id="PF00006">
    <property type="entry name" value="ATP-synt_ab"/>
    <property type="match status" value="1"/>
</dbReference>
<dbReference type="Proteomes" id="UP000295701">
    <property type="component" value="Unassembled WGS sequence"/>
</dbReference>
<evidence type="ECO:0000256" key="5">
    <source>
        <dbReference type="ARBA" id="ARBA00022840"/>
    </source>
</evidence>
<comment type="caution">
    <text evidence="9">The sequence shown here is derived from an EMBL/GenBank/DDBJ whole genome shotgun (WGS) entry which is preliminary data.</text>
</comment>
<keyword evidence="10" id="KW-1185">Reference proteome</keyword>
<keyword evidence="3" id="KW-0963">Cytoplasm</keyword>
<evidence type="ECO:0000313" key="10">
    <source>
        <dbReference type="Proteomes" id="UP000295701"/>
    </source>
</evidence>
<evidence type="ECO:0000256" key="6">
    <source>
        <dbReference type="ARBA" id="ARBA00022927"/>
    </source>
</evidence>
<reference evidence="9 10" key="1">
    <citation type="submission" date="2019-03" db="EMBL/GenBank/DDBJ databases">
        <title>Primorskyibacter sp. SS33 isolated from sediments.</title>
        <authorList>
            <person name="Xunke S."/>
        </authorList>
    </citation>
    <scope>NUCLEOTIDE SEQUENCE [LARGE SCALE GENOMIC DNA]</scope>
    <source>
        <strain evidence="9 10">SS33</strain>
    </source>
</reference>
<keyword evidence="5" id="KW-0067">ATP-binding</keyword>
<dbReference type="SUPFAM" id="SSF52540">
    <property type="entry name" value="P-loop containing nucleoside triphosphate hydrolases"/>
    <property type="match status" value="1"/>
</dbReference>
<dbReference type="NCBIfam" id="TIGR01026">
    <property type="entry name" value="fliI_yscN"/>
    <property type="match status" value="1"/>
</dbReference>
<keyword evidence="2" id="KW-0813">Transport</keyword>
<evidence type="ECO:0000259" key="8">
    <source>
        <dbReference type="SMART" id="SM00382"/>
    </source>
</evidence>
<keyword evidence="4" id="KW-0547">Nucleotide-binding</keyword>
<dbReference type="InterPro" id="IPR003593">
    <property type="entry name" value="AAA+_ATPase"/>
</dbReference>
<dbReference type="GO" id="GO:0030254">
    <property type="term" value="P:protein secretion by the type III secretion system"/>
    <property type="evidence" value="ECO:0007669"/>
    <property type="project" value="InterPro"/>
</dbReference>
<protein>
    <submittedName>
        <fullName evidence="9">FliI/YscN family ATPase</fullName>
    </submittedName>
</protein>
<dbReference type="InterPro" id="IPR050053">
    <property type="entry name" value="ATPase_alpha/beta_chains"/>
</dbReference>
<evidence type="ECO:0000256" key="7">
    <source>
        <dbReference type="ARBA" id="ARBA00022967"/>
    </source>
</evidence>
<proteinExistence type="predicted"/>
<dbReference type="PANTHER" id="PTHR15184">
    <property type="entry name" value="ATP SYNTHASE"/>
    <property type="match status" value="1"/>
</dbReference>
<evidence type="ECO:0000256" key="1">
    <source>
        <dbReference type="ARBA" id="ARBA00004496"/>
    </source>
</evidence>
<dbReference type="InterPro" id="IPR040627">
    <property type="entry name" value="T3SS_ATPase_C"/>
</dbReference>
<dbReference type="GO" id="GO:0030257">
    <property type="term" value="C:type III protein secretion system complex"/>
    <property type="evidence" value="ECO:0007669"/>
    <property type="project" value="InterPro"/>
</dbReference>
<organism evidence="9 10">
    <name type="scientific">Palleronia sediminis</name>
    <dbReference type="NCBI Taxonomy" id="2547833"/>
    <lineage>
        <taxon>Bacteria</taxon>
        <taxon>Pseudomonadati</taxon>
        <taxon>Pseudomonadota</taxon>
        <taxon>Alphaproteobacteria</taxon>
        <taxon>Rhodobacterales</taxon>
        <taxon>Roseobacteraceae</taxon>
        <taxon>Palleronia</taxon>
    </lineage>
</organism>
<name>A0A4R6A6X1_9RHOB</name>
<keyword evidence="7" id="KW-1278">Translocase</keyword>
<accession>A0A4R6A6X1</accession>
<dbReference type="Pfam" id="PF18269">
    <property type="entry name" value="T3SS_ATPase_C"/>
    <property type="match status" value="1"/>
</dbReference>
<dbReference type="GO" id="GO:0046933">
    <property type="term" value="F:proton-transporting ATP synthase activity, rotational mechanism"/>
    <property type="evidence" value="ECO:0007669"/>
    <property type="project" value="TreeGrafter"/>
</dbReference>
<dbReference type="InterPro" id="IPR005714">
    <property type="entry name" value="ATPase_T3SS_FliI/YscN"/>
</dbReference>
<dbReference type="InterPro" id="IPR027417">
    <property type="entry name" value="P-loop_NTPase"/>
</dbReference>
<feature type="domain" description="AAA+ ATPase" evidence="8">
    <location>
        <begin position="159"/>
        <end position="343"/>
    </location>
</feature>
<dbReference type="Gene3D" id="3.40.50.12240">
    <property type="match status" value="1"/>
</dbReference>
<evidence type="ECO:0000256" key="2">
    <source>
        <dbReference type="ARBA" id="ARBA00022448"/>
    </source>
</evidence>
<dbReference type="InterPro" id="IPR000194">
    <property type="entry name" value="ATPase_F1/V1/A1_a/bsu_nucl-bd"/>
</dbReference>
<dbReference type="GO" id="GO:0005524">
    <property type="term" value="F:ATP binding"/>
    <property type="evidence" value="ECO:0007669"/>
    <property type="project" value="UniProtKB-KW"/>
</dbReference>
<dbReference type="GO" id="GO:0016887">
    <property type="term" value="F:ATP hydrolysis activity"/>
    <property type="evidence" value="ECO:0007669"/>
    <property type="project" value="InterPro"/>
</dbReference>
<dbReference type="SMART" id="SM00382">
    <property type="entry name" value="AAA"/>
    <property type="match status" value="1"/>
</dbReference>
<dbReference type="RefSeq" id="WP_133397147.1">
    <property type="nucleotide sequence ID" value="NZ_SNAA01000011.1"/>
</dbReference>
<dbReference type="AlphaFoldDB" id="A0A4R6A6X1"/>
<gene>
    <name evidence="9" type="ORF">E2L08_11095</name>
</gene>
<dbReference type="OrthoDB" id="9801639at2"/>
<dbReference type="GO" id="GO:0005737">
    <property type="term" value="C:cytoplasm"/>
    <property type="evidence" value="ECO:0007669"/>
    <property type="project" value="UniProtKB-SubCell"/>
</dbReference>
<sequence>MGSQAGFKEVAAALGQSRTMRQSGRIASVGDGVVRIVGLGRGAAVGDRLRLGVDRGAAQAEIVGFDETHALALPDGASVGLAPGDAAILLGPARIAPADHWMGRVVDPLGRPLDGRPLLPGRTPRALDAPAPDAAARRALGERVETGSRVFNTLLPLVRGQRLGLFAGSGVGKSTLLGGLARRVEADVVVLALIGERGRELRDFVENVLGPEGMARAVVVAATADAPAALRGRCAAAAMTVAEHFRDAGRHVLFMADSVTRMADAQRQVALARGEPACMGGYPASMAAEIMALCERAGPGTGEAGDITAILTVLVHGSDMEGPVADVLRGVLDGHVVLDREIAERGRFPAVDLLRSVSRALPRAASDTENTLIAEARRLLGAYERSEMMIRAGLYTPGSDAGLDAAIAAWPKLDAFIAQSEPGTTEDSFRALARCLKRD</sequence>
<dbReference type="PANTHER" id="PTHR15184:SF9">
    <property type="entry name" value="SPI-1 TYPE 3 SECRETION SYSTEM ATPASE"/>
    <property type="match status" value="1"/>
</dbReference>